<dbReference type="InterPro" id="IPR002509">
    <property type="entry name" value="NODB_dom"/>
</dbReference>
<evidence type="ECO:0000313" key="3">
    <source>
        <dbReference type="EMBL" id="MBM7839345.1"/>
    </source>
</evidence>
<dbReference type="EMBL" id="JAFBCV010000007">
    <property type="protein sequence ID" value="MBM7839345.1"/>
    <property type="molecule type" value="Genomic_DNA"/>
</dbReference>
<dbReference type="InterPro" id="IPR050248">
    <property type="entry name" value="Polysacc_deacetylase_ArnD"/>
</dbReference>
<organism evidence="3 4">
    <name type="scientific">Shouchella xiaoxiensis</name>
    <dbReference type="NCBI Taxonomy" id="766895"/>
    <lineage>
        <taxon>Bacteria</taxon>
        <taxon>Bacillati</taxon>
        <taxon>Bacillota</taxon>
        <taxon>Bacilli</taxon>
        <taxon>Bacillales</taxon>
        <taxon>Bacillaceae</taxon>
        <taxon>Shouchella</taxon>
    </lineage>
</organism>
<dbReference type="Gene3D" id="3.20.20.370">
    <property type="entry name" value="Glycoside hydrolase/deacetylase"/>
    <property type="match status" value="1"/>
</dbReference>
<evidence type="ECO:0000259" key="2">
    <source>
        <dbReference type="PROSITE" id="PS51677"/>
    </source>
</evidence>
<dbReference type="Pfam" id="PF01522">
    <property type="entry name" value="Polysacc_deac_1"/>
    <property type="match status" value="1"/>
</dbReference>
<keyword evidence="1" id="KW-0732">Signal</keyword>
<evidence type="ECO:0000313" key="4">
    <source>
        <dbReference type="Proteomes" id="UP001179280"/>
    </source>
</evidence>
<comment type="caution">
    <text evidence="3">The sequence shown here is derived from an EMBL/GenBank/DDBJ whole genome shotgun (WGS) entry which is preliminary data.</text>
</comment>
<dbReference type="PANTHER" id="PTHR10587">
    <property type="entry name" value="GLYCOSYL TRANSFERASE-RELATED"/>
    <property type="match status" value="1"/>
</dbReference>
<protein>
    <submittedName>
        <fullName evidence="3">Peptidoglycan/xylan/chitin deacetylase (PgdA/CDA1 family)</fullName>
    </submittedName>
</protein>
<dbReference type="RefSeq" id="WP_204466605.1">
    <property type="nucleotide sequence ID" value="NZ_JAFBCV010000007.1"/>
</dbReference>
<dbReference type="PROSITE" id="PS51677">
    <property type="entry name" value="NODB"/>
    <property type="match status" value="1"/>
</dbReference>
<feature type="chain" id="PRO_5047368103" evidence="1">
    <location>
        <begin position="26"/>
        <end position="255"/>
    </location>
</feature>
<reference evidence="3" key="1">
    <citation type="submission" date="2021-01" db="EMBL/GenBank/DDBJ databases">
        <title>Genomic Encyclopedia of Type Strains, Phase IV (KMG-IV): sequencing the most valuable type-strain genomes for metagenomic binning, comparative biology and taxonomic classification.</title>
        <authorList>
            <person name="Goeker M."/>
        </authorList>
    </citation>
    <scope>NUCLEOTIDE SEQUENCE</scope>
    <source>
        <strain evidence="3">DSM 21943</strain>
    </source>
</reference>
<dbReference type="SUPFAM" id="SSF88713">
    <property type="entry name" value="Glycoside hydrolase/deacetylase"/>
    <property type="match status" value="1"/>
</dbReference>
<dbReference type="InterPro" id="IPR011330">
    <property type="entry name" value="Glyco_hydro/deAcase_b/a-brl"/>
</dbReference>
<feature type="domain" description="NodB homology" evidence="2">
    <location>
        <begin position="58"/>
        <end position="243"/>
    </location>
</feature>
<sequence length="255" mass="28127">MRKKGIVVSMICFLLMSTSLMTVSAKQGNEDERQTVPLPTLQTEYPGVVFVKGDTTTKQIALTFDDGPDPRFTGQVLDKLKTYDVPATFFVLGMRVNSNPDLLRRINSEGHEVGNHTFSHPNLTNASVDELVQEVTDTEQAVEAVIGYRPRLFRPPYGFITRPQVERLAELNNSIIGWDVDTNDWQGIPAEEVAQTVLQTTNAGSIILMHDGGDVNTANPVIYSADALDEIIPTLQDQGYTFVTVSELLGVSRAK</sequence>
<dbReference type="CDD" id="cd10917">
    <property type="entry name" value="CE4_NodB_like_6s_7s"/>
    <property type="match status" value="1"/>
</dbReference>
<evidence type="ECO:0000256" key="1">
    <source>
        <dbReference type="SAM" id="SignalP"/>
    </source>
</evidence>
<name>A0ABS2SVU5_9BACI</name>
<gene>
    <name evidence="3" type="ORF">JOC54_002616</name>
</gene>
<keyword evidence="4" id="KW-1185">Reference proteome</keyword>
<dbReference type="Proteomes" id="UP001179280">
    <property type="component" value="Unassembled WGS sequence"/>
</dbReference>
<accession>A0ABS2SVU5</accession>
<proteinExistence type="predicted"/>
<feature type="signal peptide" evidence="1">
    <location>
        <begin position="1"/>
        <end position="25"/>
    </location>
</feature>